<name>A0A397TDW3_9GLOM</name>
<accession>A0A397TDW3</accession>
<sequence length="214" mass="24586">MENVDIPDINMFCVWKVQISFNEKKSSGMVNNKLVIIVIIPNETQVCLPVTFEASDPQAYHKILKPGHSEGTKNACTLVVFSQKRDMKKFILTVGHAVEEVYNKPFNWDSNLLDYAFCEVDRVPVDDPNKPFDSNGWINNLLKQGLSTISALLVYGVDQPFDEFGDSDSAVFDDDGQLWEIYYRFEYPYHFIVPIHLILNDIQKKYEINLILIA</sequence>
<evidence type="ECO:0000313" key="1">
    <source>
        <dbReference type="EMBL" id="RIA94517.1"/>
    </source>
</evidence>
<protein>
    <submittedName>
        <fullName evidence="1">Uncharacterized protein</fullName>
    </submittedName>
</protein>
<gene>
    <name evidence="1" type="ORF">C1645_817883</name>
</gene>
<dbReference type="AlphaFoldDB" id="A0A397TDW3"/>
<keyword evidence="2" id="KW-1185">Reference proteome</keyword>
<comment type="caution">
    <text evidence="1">The sequence shown here is derived from an EMBL/GenBank/DDBJ whole genome shotgun (WGS) entry which is preliminary data.</text>
</comment>
<dbReference type="EMBL" id="QKYT01000079">
    <property type="protein sequence ID" value="RIA94517.1"/>
    <property type="molecule type" value="Genomic_DNA"/>
</dbReference>
<reference evidence="1 2" key="1">
    <citation type="submission" date="2018-06" db="EMBL/GenBank/DDBJ databases">
        <title>Comparative genomics reveals the genomic features of Rhizophagus irregularis, R. cerebriforme, R. diaphanum and Gigaspora rosea, and their symbiotic lifestyle signature.</title>
        <authorList>
            <person name="Morin E."/>
            <person name="San Clemente H."/>
            <person name="Chen E.C.H."/>
            <person name="De La Providencia I."/>
            <person name="Hainaut M."/>
            <person name="Kuo A."/>
            <person name="Kohler A."/>
            <person name="Murat C."/>
            <person name="Tang N."/>
            <person name="Roy S."/>
            <person name="Loubradou J."/>
            <person name="Henrissat B."/>
            <person name="Grigoriev I.V."/>
            <person name="Corradi N."/>
            <person name="Roux C."/>
            <person name="Martin F.M."/>
        </authorList>
    </citation>
    <scope>NUCLEOTIDE SEQUENCE [LARGE SCALE GENOMIC DNA]</scope>
    <source>
        <strain evidence="1 2">DAOM 227022</strain>
    </source>
</reference>
<proteinExistence type="predicted"/>
<dbReference type="Proteomes" id="UP000265703">
    <property type="component" value="Unassembled WGS sequence"/>
</dbReference>
<dbReference type="OrthoDB" id="2331722at2759"/>
<organism evidence="1 2">
    <name type="scientific">Glomus cerebriforme</name>
    <dbReference type="NCBI Taxonomy" id="658196"/>
    <lineage>
        <taxon>Eukaryota</taxon>
        <taxon>Fungi</taxon>
        <taxon>Fungi incertae sedis</taxon>
        <taxon>Mucoromycota</taxon>
        <taxon>Glomeromycotina</taxon>
        <taxon>Glomeromycetes</taxon>
        <taxon>Glomerales</taxon>
        <taxon>Glomeraceae</taxon>
        <taxon>Glomus</taxon>
    </lineage>
</organism>
<evidence type="ECO:0000313" key="2">
    <source>
        <dbReference type="Proteomes" id="UP000265703"/>
    </source>
</evidence>